<reference evidence="1" key="1">
    <citation type="submission" date="2023-08" db="EMBL/GenBank/DDBJ databases">
        <authorList>
            <person name="Chen Y."/>
            <person name="Shah S."/>
            <person name="Dougan E. K."/>
            <person name="Thang M."/>
            <person name="Chan C."/>
        </authorList>
    </citation>
    <scope>NUCLEOTIDE SEQUENCE</scope>
</reference>
<dbReference type="Proteomes" id="UP001178507">
    <property type="component" value="Unassembled WGS sequence"/>
</dbReference>
<evidence type="ECO:0000313" key="2">
    <source>
        <dbReference type="Proteomes" id="UP001178507"/>
    </source>
</evidence>
<comment type="caution">
    <text evidence="1">The sequence shown here is derived from an EMBL/GenBank/DDBJ whole genome shotgun (WGS) entry which is preliminary data.</text>
</comment>
<proteinExistence type="predicted"/>
<dbReference type="AlphaFoldDB" id="A0AA36JE76"/>
<protein>
    <submittedName>
        <fullName evidence="1">Uncharacterized protein</fullName>
    </submittedName>
</protein>
<dbReference type="EMBL" id="CAUJNA010003549">
    <property type="protein sequence ID" value="CAJ1404597.1"/>
    <property type="molecule type" value="Genomic_DNA"/>
</dbReference>
<keyword evidence="2" id="KW-1185">Reference proteome</keyword>
<organism evidence="1 2">
    <name type="scientific">Effrenium voratum</name>
    <dbReference type="NCBI Taxonomy" id="2562239"/>
    <lineage>
        <taxon>Eukaryota</taxon>
        <taxon>Sar</taxon>
        <taxon>Alveolata</taxon>
        <taxon>Dinophyceae</taxon>
        <taxon>Suessiales</taxon>
        <taxon>Symbiodiniaceae</taxon>
        <taxon>Effrenium</taxon>
    </lineage>
</organism>
<name>A0AA36JE76_9DINO</name>
<sequence>MERYSKHILSQWLDRQVDRNFVTLSQNCRPALQMGRRMILLQQKLSCIVIRVDGADQASGHILSAYIWPWQMLTSRQEILPRVPLGATNSYENACDAMSSVALWLRSDDAEQLLKAKT</sequence>
<gene>
    <name evidence="1" type="ORF">EVOR1521_LOCUS27015</name>
</gene>
<evidence type="ECO:0000313" key="1">
    <source>
        <dbReference type="EMBL" id="CAJ1404597.1"/>
    </source>
</evidence>
<accession>A0AA36JE76</accession>